<dbReference type="Proteomes" id="UP000229916">
    <property type="component" value="Unassembled WGS sequence"/>
</dbReference>
<reference evidence="2" key="1">
    <citation type="submission" date="2017-09" db="EMBL/GenBank/DDBJ databases">
        <title>Depth-based differentiation of microbial function through sediment-hosted aquifers and enrichment of novel symbionts in the deep terrestrial subsurface.</title>
        <authorList>
            <person name="Probst A.J."/>
            <person name="Ladd B."/>
            <person name="Jarett J.K."/>
            <person name="Geller-Mcgrath D.E."/>
            <person name="Sieber C.M.K."/>
            <person name="Emerson J.B."/>
            <person name="Anantharaman K."/>
            <person name="Thomas B.C."/>
            <person name="Malmstrom R."/>
            <person name="Stieglmeier M."/>
            <person name="Klingl A."/>
            <person name="Woyke T."/>
            <person name="Ryan C.M."/>
            <person name="Banfield J.F."/>
        </authorList>
    </citation>
    <scope>NUCLEOTIDE SEQUENCE [LARGE SCALE GENOMIC DNA]</scope>
</reference>
<dbReference type="AlphaFoldDB" id="A0A2M7AM13"/>
<sequence length="164" mass="19536">MSRDKSFDIVQPALTKVKLDQKSLKGAPMSETSSFKFSVTKKELRDLFKQIIFYELVHEYLSGQKIEDRKKGFWGKKLSAYFTEEERGQVNKEAKQFLNEYLDWLQLEELDWLASQESEVLEEVLAEEDRLDYSATEIFDKVNRRLESQKNEMFSFLKLKRRDN</sequence>
<accession>A0A2M7AM13</accession>
<proteinExistence type="predicted"/>
<evidence type="ECO:0000313" key="1">
    <source>
        <dbReference type="EMBL" id="PIU68377.1"/>
    </source>
</evidence>
<comment type="caution">
    <text evidence="1">The sequence shown here is derived from an EMBL/GenBank/DDBJ whole genome shotgun (WGS) entry which is preliminary data.</text>
</comment>
<gene>
    <name evidence="1" type="ORF">COS81_04135</name>
</gene>
<evidence type="ECO:0000313" key="2">
    <source>
        <dbReference type="Proteomes" id="UP000229916"/>
    </source>
</evidence>
<dbReference type="EMBL" id="PEWD01000079">
    <property type="protein sequence ID" value="PIU68377.1"/>
    <property type="molecule type" value="Genomic_DNA"/>
</dbReference>
<name>A0A2M7AM13_UNCKA</name>
<protein>
    <submittedName>
        <fullName evidence="1">Uncharacterized protein</fullName>
    </submittedName>
</protein>
<organism evidence="1 2">
    <name type="scientific">candidate division WWE3 bacterium CG06_land_8_20_14_3_00_42_16</name>
    <dbReference type="NCBI Taxonomy" id="1975083"/>
    <lineage>
        <taxon>Bacteria</taxon>
        <taxon>Katanobacteria</taxon>
    </lineage>
</organism>